<dbReference type="AlphaFoldDB" id="A0A7X2HMY0"/>
<feature type="domain" description="HTH cro/C1-type" evidence="1">
    <location>
        <begin position="10"/>
        <end position="63"/>
    </location>
</feature>
<dbReference type="GO" id="GO:0003677">
    <property type="term" value="F:DNA binding"/>
    <property type="evidence" value="ECO:0007669"/>
    <property type="project" value="InterPro"/>
</dbReference>
<dbReference type="Pfam" id="PF01381">
    <property type="entry name" value="HTH_3"/>
    <property type="match status" value="1"/>
</dbReference>
<evidence type="ECO:0000313" key="2">
    <source>
        <dbReference type="EMBL" id="MRS99495.1"/>
    </source>
</evidence>
<dbReference type="CDD" id="cd00093">
    <property type="entry name" value="HTH_XRE"/>
    <property type="match status" value="1"/>
</dbReference>
<dbReference type="RefSeq" id="WP_154207059.1">
    <property type="nucleotide sequence ID" value="NZ_WJYN01000004.1"/>
</dbReference>
<reference evidence="2 3" key="1">
    <citation type="submission" date="2019-11" db="EMBL/GenBank/DDBJ databases">
        <title>Phenotypic characterization of an OXA-22 and OXA-60 co-producing Ralstonia pickettii clinical strain.</title>
        <authorList>
            <person name="He F."/>
        </authorList>
    </citation>
    <scope>NUCLEOTIDE SEQUENCE [LARGE SCALE GENOMIC DNA]</scope>
    <source>
        <strain evidence="2 3">PSLESD1</strain>
    </source>
</reference>
<dbReference type="Gene3D" id="1.10.260.40">
    <property type="entry name" value="lambda repressor-like DNA-binding domains"/>
    <property type="match status" value="1"/>
</dbReference>
<comment type="caution">
    <text evidence="2">The sequence shown here is derived from an EMBL/GenBank/DDBJ whole genome shotgun (WGS) entry which is preliminary data.</text>
</comment>
<name>A0A7X2HMY0_RALPI</name>
<evidence type="ECO:0000313" key="3">
    <source>
        <dbReference type="Proteomes" id="UP000441032"/>
    </source>
</evidence>
<organism evidence="2 3">
    <name type="scientific">Ralstonia pickettii</name>
    <name type="common">Burkholderia pickettii</name>
    <dbReference type="NCBI Taxonomy" id="329"/>
    <lineage>
        <taxon>Bacteria</taxon>
        <taxon>Pseudomonadati</taxon>
        <taxon>Pseudomonadota</taxon>
        <taxon>Betaproteobacteria</taxon>
        <taxon>Burkholderiales</taxon>
        <taxon>Burkholderiaceae</taxon>
        <taxon>Ralstonia</taxon>
    </lineage>
</organism>
<dbReference type="EMBL" id="WJYN01000004">
    <property type="protein sequence ID" value="MRS99495.1"/>
    <property type="molecule type" value="Genomic_DNA"/>
</dbReference>
<dbReference type="InterPro" id="IPR010982">
    <property type="entry name" value="Lambda_DNA-bd_dom_sf"/>
</dbReference>
<accession>A0A7X2HMY0</accession>
<dbReference type="SMART" id="SM00530">
    <property type="entry name" value="HTH_XRE"/>
    <property type="match status" value="1"/>
</dbReference>
<protein>
    <submittedName>
        <fullName evidence="2">Helix-turn-helix domain-containing protein</fullName>
    </submittedName>
</protein>
<dbReference type="PROSITE" id="PS50943">
    <property type="entry name" value="HTH_CROC1"/>
    <property type="match status" value="1"/>
</dbReference>
<dbReference type="SUPFAM" id="SSF47413">
    <property type="entry name" value="lambda repressor-like DNA-binding domains"/>
    <property type="match status" value="1"/>
</dbReference>
<dbReference type="InterPro" id="IPR001387">
    <property type="entry name" value="Cro/C1-type_HTH"/>
</dbReference>
<evidence type="ECO:0000259" key="1">
    <source>
        <dbReference type="PROSITE" id="PS50943"/>
    </source>
</evidence>
<sequence>MNTRAIAERLREERKRLGLTQERFGAEGGVGKLAQLNYEKGQRSPDAAYLAAIALAGVDVSYVLTGERVATAMTPDEAALLAAYRDLDAQGRAGVLALIGGHSGVASEQQPVKAGKRSQVIVGGSNNVQISGGPTTAKRKRT</sequence>
<proteinExistence type="predicted"/>
<gene>
    <name evidence="2" type="ORF">GJQ57_12655</name>
</gene>
<dbReference type="Proteomes" id="UP000441032">
    <property type="component" value="Unassembled WGS sequence"/>
</dbReference>